<dbReference type="EMBL" id="JAYKXN010000002">
    <property type="protein sequence ID" value="KAK7308921.1"/>
    <property type="molecule type" value="Genomic_DNA"/>
</dbReference>
<organism evidence="1 2">
    <name type="scientific">Clitoria ternatea</name>
    <name type="common">Butterfly pea</name>
    <dbReference type="NCBI Taxonomy" id="43366"/>
    <lineage>
        <taxon>Eukaryota</taxon>
        <taxon>Viridiplantae</taxon>
        <taxon>Streptophyta</taxon>
        <taxon>Embryophyta</taxon>
        <taxon>Tracheophyta</taxon>
        <taxon>Spermatophyta</taxon>
        <taxon>Magnoliopsida</taxon>
        <taxon>eudicotyledons</taxon>
        <taxon>Gunneridae</taxon>
        <taxon>Pentapetalae</taxon>
        <taxon>rosids</taxon>
        <taxon>fabids</taxon>
        <taxon>Fabales</taxon>
        <taxon>Fabaceae</taxon>
        <taxon>Papilionoideae</taxon>
        <taxon>50 kb inversion clade</taxon>
        <taxon>NPAAA clade</taxon>
        <taxon>indigoferoid/millettioid clade</taxon>
        <taxon>Phaseoleae</taxon>
        <taxon>Clitoria</taxon>
    </lineage>
</organism>
<name>A0AAN9K2S4_CLITE</name>
<reference evidence="1 2" key="1">
    <citation type="submission" date="2024-01" db="EMBL/GenBank/DDBJ databases">
        <title>The genomes of 5 underutilized Papilionoideae crops provide insights into root nodulation and disease resistance.</title>
        <authorList>
            <person name="Yuan L."/>
        </authorList>
    </citation>
    <scope>NUCLEOTIDE SEQUENCE [LARGE SCALE GENOMIC DNA]</scope>
    <source>
        <strain evidence="1">LY-2023</strain>
        <tissue evidence="1">Leaf</tissue>
    </source>
</reference>
<proteinExistence type="predicted"/>
<comment type="caution">
    <text evidence="1">The sequence shown here is derived from an EMBL/GenBank/DDBJ whole genome shotgun (WGS) entry which is preliminary data.</text>
</comment>
<protein>
    <submittedName>
        <fullName evidence="1">Uncharacterized protein</fullName>
    </submittedName>
</protein>
<gene>
    <name evidence="1" type="ORF">RJT34_05260</name>
</gene>
<dbReference type="AlphaFoldDB" id="A0AAN9K2S4"/>
<evidence type="ECO:0000313" key="1">
    <source>
        <dbReference type="EMBL" id="KAK7308921.1"/>
    </source>
</evidence>
<evidence type="ECO:0000313" key="2">
    <source>
        <dbReference type="Proteomes" id="UP001359559"/>
    </source>
</evidence>
<accession>A0AAN9K2S4</accession>
<keyword evidence="2" id="KW-1185">Reference proteome</keyword>
<sequence length="78" mass="8839">MLSPSEVENEQPMTHVVSLEIGLAKSEQRKMYAAFAEVRVSGNKYRTLYDALSELVEFPTRYVSGCTESYLKLCKSEV</sequence>
<dbReference type="Proteomes" id="UP001359559">
    <property type="component" value="Unassembled WGS sequence"/>
</dbReference>